<organism evidence="1 2">
    <name type="scientific">Hahella chejuensis (strain KCTC 2396)</name>
    <dbReference type="NCBI Taxonomy" id="349521"/>
    <lineage>
        <taxon>Bacteria</taxon>
        <taxon>Pseudomonadati</taxon>
        <taxon>Pseudomonadota</taxon>
        <taxon>Gammaproteobacteria</taxon>
        <taxon>Oceanospirillales</taxon>
        <taxon>Hahellaceae</taxon>
        <taxon>Hahella</taxon>
    </lineage>
</organism>
<dbReference type="STRING" id="349521.HCH_03567"/>
<dbReference type="HOGENOM" id="CLU_3200494_0_0_6"/>
<dbReference type="Proteomes" id="UP000000238">
    <property type="component" value="Chromosome"/>
</dbReference>
<sequence length="45" mass="4885">MKGCILFILMTLWGTAMAAEIIYKSADGGVPTLQELGMLVKQQGR</sequence>
<dbReference type="RefSeq" id="WP_011397377.1">
    <property type="nucleotide sequence ID" value="NC_007645.1"/>
</dbReference>
<gene>
    <name evidence="1" type="ordered locus">HCH_03567</name>
</gene>
<dbReference type="AlphaFoldDB" id="Q2SGB5"/>
<evidence type="ECO:0000313" key="1">
    <source>
        <dbReference type="EMBL" id="ABC30309.1"/>
    </source>
</evidence>
<name>Q2SGB5_HAHCH</name>
<reference evidence="1 2" key="1">
    <citation type="journal article" date="2005" name="Nucleic Acids Res.">
        <title>Genomic blueprint of Hahella chejuensis, a marine microbe producing an algicidal agent.</title>
        <authorList>
            <person name="Jeong H."/>
            <person name="Yim J.H."/>
            <person name="Lee C."/>
            <person name="Choi S.-H."/>
            <person name="Park Y.K."/>
            <person name="Yoon S.H."/>
            <person name="Hur C.-G."/>
            <person name="Kang H.-Y."/>
            <person name="Kim D."/>
            <person name="Lee H.H."/>
            <person name="Park K.H."/>
            <person name="Park S.-H."/>
            <person name="Park H.-S."/>
            <person name="Lee H.K."/>
            <person name="Oh T.K."/>
            <person name="Kim J.F."/>
        </authorList>
    </citation>
    <scope>NUCLEOTIDE SEQUENCE [LARGE SCALE GENOMIC DNA]</scope>
    <source>
        <strain evidence="1 2">KCTC 2396</strain>
    </source>
</reference>
<accession>Q2SGB5</accession>
<evidence type="ECO:0000313" key="2">
    <source>
        <dbReference type="Proteomes" id="UP000000238"/>
    </source>
</evidence>
<proteinExistence type="predicted"/>
<protein>
    <submittedName>
        <fullName evidence="1">Uncharacterized protein</fullName>
    </submittedName>
</protein>
<dbReference type="EMBL" id="CP000155">
    <property type="protein sequence ID" value="ABC30309.1"/>
    <property type="molecule type" value="Genomic_DNA"/>
</dbReference>
<dbReference type="KEGG" id="hch:HCH_03567"/>
<keyword evidence="2" id="KW-1185">Reference proteome</keyword>